<feature type="non-terminal residue" evidence="3">
    <location>
        <position position="171"/>
    </location>
</feature>
<sequence length="171" mass="19218">MQFQNTQESIGSELIDKKCLEIRNIAPDISESELVALFGPLKATSISIQFPMVGQTKTAYLYFSNEKDSDSALEVANGRILNGLPLQILFRRNNPQSPHSFETSFDQLIPIQYNLIIRGLPSDTKRSEISVLFEAFHPIRIQQLPDISNPGLIIFIISFASKNNADKAMFE</sequence>
<accession>A0A5J4UYF6</accession>
<dbReference type="Proteomes" id="UP000324800">
    <property type="component" value="Unassembled WGS sequence"/>
</dbReference>
<gene>
    <name evidence="3" type="ORF">EZS28_029200</name>
</gene>
<dbReference type="InterPro" id="IPR035979">
    <property type="entry name" value="RBD_domain_sf"/>
</dbReference>
<proteinExistence type="predicted"/>
<dbReference type="SMART" id="SM00360">
    <property type="entry name" value="RRM"/>
    <property type="match status" value="1"/>
</dbReference>
<evidence type="ECO:0000313" key="3">
    <source>
        <dbReference type="EMBL" id="KAA6375274.1"/>
    </source>
</evidence>
<protein>
    <recommendedName>
        <fullName evidence="2">RRM domain-containing protein</fullName>
    </recommendedName>
</protein>
<dbReference type="Gene3D" id="3.30.70.330">
    <property type="match status" value="2"/>
</dbReference>
<dbReference type="PROSITE" id="PS50102">
    <property type="entry name" value="RRM"/>
    <property type="match status" value="1"/>
</dbReference>
<keyword evidence="1" id="KW-0694">RNA-binding</keyword>
<dbReference type="Pfam" id="PF00076">
    <property type="entry name" value="RRM_1"/>
    <property type="match status" value="1"/>
</dbReference>
<dbReference type="CDD" id="cd00590">
    <property type="entry name" value="RRM_SF"/>
    <property type="match status" value="1"/>
</dbReference>
<dbReference type="EMBL" id="SNRW01011356">
    <property type="protein sequence ID" value="KAA6375274.1"/>
    <property type="molecule type" value="Genomic_DNA"/>
</dbReference>
<comment type="caution">
    <text evidence="3">The sequence shown here is derived from an EMBL/GenBank/DDBJ whole genome shotgun (WGS) entry which is preliminary data.</text>
</comment>
<reference evidence="3 4" key="1">
    <citation type="submission" date="2019-03" db="EMBL/GenBank/DDBJ databases">
        <title>Single cell metagenomics reveals metabolic interactions within the superorganism composed of flagellate Streblomastix strix and complex community of Bacteroidetes bacteria on its surface.</title>
        <authorList>
            <person name="Treitli S.C."/>
            <person name="Kolisko M."/>
            <person name="Husnik F."/>
            <person name="Keeling P."/>
            <person name="Hampl V."/>
        </authorList>
    </citation>
    <scope>NUCLEOTIDE SEQUENCE [LARGE SCALE GENOMIC DNA]</scope>
    <source>
        <strain evidence="3">ST1C</strain>
    </source>
</reference>
<dbReference type="AlphaFoldDB" id="A0A5J4UYF6"/>
<organism evidence="3 4">
    <name type="scientific">Streblomastix strix</name>
    <dbReference type="NCBI Taxonomy" id="222440"/>
    <lineage>
        <taxon>Eukaryota</taxon>
        <taxon>Metamonada</taxon>
        <taxon>Preaxostyla</taxon>
        <taxon>Oxymonadida</taxon>
        <taxon>Streblomastigidae</taxon>
        <taxon>Streblomastix</taxon>
    </lineage>
</organism>
<dbReference type="GO" id="GO:0003723">
    <property type="term" value="F:RNA binding"/>
    <property type="evidence" value="ECO:0007669"/>
    <property type="project" value="UniProtKB-UniRule"/>
</dbReference>
<dbReference type="InterPro" id="IPR012677">
    <property type="entry name" value="Nucleotide-bd_a/b_plait_sf"/>
</dbReference>
<evidence type="ECO:0000259" key="2">
    <source>
        <dbReference type="PROSITE" id="PS50102"/>
    </source>
</evidence>
<evidence type="ECO:0000256" key="1">
    <source>
        <dbReference type="PROSITE-ProRule" id="PRU00176"/>
    </source>
</evidence>
<name>A0A5J4UYF6_9EUKA</name>
<dbReference type="OrthoDB" id="448399at2759"/>
<dbReference type="SUPFAM" id="SSF54928">
    <property type="entry name" value="RNA-binding domain, RBD"/>
    <property type="match status" value="1"/>
</dbReference>
<feature type="domain" description="RRM" evidence="2">
    <location>
        <begin position="18"/>
        <end position="93"/>
    </location>
</feature>
<evidence type="ECO:0000313" key="4">
    <source>
        <dbReference type="Proteomes" id="UP000324800"/>
    </source>
</evidence>
<dbReference type="InterPro" id="IPR000504">
    <property type="entry name" value="RRM_dom"/>
</dbReference>